<name>M1AMI8_SOLTU</name>
<dbReference type="HOGENOM" id="CLU_048483_6_0_1"/>
<dbReference type="FunCoup" id="M1AMI8">
    <property type="interactions" value="721"/>
</dbReference>
<dbReference type="PaxDb" id="4113-PGSC0003DMT400026035"/>
<evidence type="ECO:0000256" key="7">
    <source>
        <dbReference type="ARBA" id="ARBA00023098"/>
    </source>
</evidence>
<dbReference type="InParanoid" id="M1AMI8"/>
<feature type="transmembrane region" description="Helical" evidence="10">
    <location>
        <begin position="191"/>
        <end position="210"/>
    </location>
</feature>
<feature type="transmembrane region" description="Helical" evidence="10">
    <location>
        <begin position="246"/>
        <end position="271"/>
    </location>
</feature>
<feature type="transmembrane region" description="Helical" evidence="10">
    <location>
        <begin position="163"/>
        <end position="179"/>
    </location>
</feature>
<evidence type="ECO:0000256" key="2">
    <source>
        <dbReference type="ARBA" id="ARBA00022516"/>
    </source>
</evidence>
<dbReference type="OMA" id="SFIWLEF"/>
<keyword evidence="9" id="KW-0275">Fatty acid biosynthesis</keyword>
<evidence type="ECO:0000256" key="10">
    <source>
        <dbReference type="SAM" id="Phobius"/>
    </source>
</evidence>
<dbReference type="Pfam" id="PF01151">
    <property type="entry name" value="ELO"/>
    <property type="match status" value="1"/>
</dbReference>
<evidence type="ECO:0000313" key="11">
    <source>
        <dbReference type="EnsemblPlants" id="PGSC0003DMT400026035"/>
    </source>
</evidence>
<accession>M1AMI8</accession>
<keyword evidence="3" id="KW-0808">Transferase</keyword>
<evidence type="ECO:0000256" key="9">
    <source>
        <dbReference type="ARBA" id="ARBA00023160"/>
    </source>
</evidence>
<feature type="transmembrane region" description="Helical" evidence="10">
    <location>
        <begin position="69"/>
        <end position="94"/>
    </location>
</feature>
<feature type="transmembrane region" description="Helical" evidence="10">
    <location>
        <begin position="106"/>
        <end position="130"/>
    </location>
</feature>
<dbReference type="GO" id="GO:0042761">
    <property type="term" value="P:very long-chain fatty acid biosynthetic process"/>
    <property type="evidence" value="ECO:0000318"/>
    <property type="project" value="GO_Central"/>
</dbReference>
<dbReference type="GO" id="GO:0034626">
    <property type="term" value="P:fatty acid elongation, polyunsaturated fatty acid"/>
    <property type="evidence" value="ECO:0000318"/>
    <property type="project" value="GO_Central"/>
</dbReference>
<reference evidence="11" key="2">
    <citation type="submission" date="2015-06" db="UniProtKB">
        <authorList>
            <consortium name="EnsemblPlants"/>
        </authorList>
    </citation>
    <scope>IDENTIFICATION</scope>
    <source>
        <strain evidence="11">DM1-3 516 R44</strain>
    </source>
</reference>
<proteinExistence type="predicted"/>
<keyword evidence="12" id="KW-1185">Reference proteome</keyword>
<feature type="transmembrane region" description="Helical" evidence="10">
    <location>
        <begin position="12"/>
        <end position="32"/>
    </location>
</feature>
<evidence type="ECO:0000256" key="4">
    <source>
        <dbReference type="ARBA" id="ARBA00022692"/>
    </source>
</evidence>
<keyword evidence="6 10" id="KW-1133">Transmembrane helix</keyword>
<dbReference type="PANTHER" id="PTHR11157">
    <property type="entry name" value="FATTY ACID ACYL TRANSFERASE-RELATED"/>
    <property type="match status" value="1"/>
</dbReference>
<keyword evidence="5" id="KW-0276">Fatty acid metabolism</keyword>
<dbReference type="InterPro" id="IPR002076">
    <property type="entry name" value="ELO_fam"/>
</dbReference>
<comment type="subcellular location">
    <subcellularLocation>
        <location evidence="1">Membrane</location>
        <topology evidence="1">Multi-pass membrane protein</topology>
    </subcellularLocation>
</comment>
<keyword evidence="2" id="KW-0444">Lipid biosynthesis</keyword>
<dbReference type="EnsemblPlants" id="PGSC0003DMT400026035">
    <property type="protein sequence ID" value="PGSC0003DMT400026035"/>
    <property type="gene ID" value="PGSC0003DMG400010044"/>
</dbReference>
<dbReference type="PANTHER" id="PTHR11157:SF11">
    <property type="entry name" value="ELONGATION OF FATTY ACIDS PROTEIN 3-LIKE"/>
    <property type="match status" value="1"/>
</dbReference>
<keyword evidence="8 10" id="KW-0472">Membrane</keyword>
<dbReference type="Proteomes" id="UP000011115">
    <property type="component" value="Unassembled WGS sequence"/>
</dbReference>
<dbReference type="AlphaFoldDB" id="M1AMI8"/>
<feature type="transmembrane region" description="Helical" evidence="10">
    <location>
        <begin position="216"/>
        <end position="234"/>
    </location>
</feature>
<evidence type="ECO:0000256" key="6">
    <source>
        <dbReference type="ARBA" id="ARBA00022989"/>
    </source>
</evidence>
<dbReference type="STRING" id="4113.M1AMI8"/>
<keyword evidence="7" id="KW-0443">Lipid metabolism</keyword>
<evidence type="ECO:0000256" key="3">
    <source>
        <dbReference type="ARBA" id="ARBA00022679"/>
    </source>
</evidence>
<evidence type="ECO:0000256" key="8">
    <source>
        <dbReference type="ARBA" id="ARBA00023136"/>
    </source>
</evidence>
<feature type="transmembrane region" description="Helical" evidence="10">
    <location>
        <begin position="283"/>
        <end position="303"/>
    </location>
</feature>
<dbReference type="GO" id="GO:0009922">
    <property type="term" value="F:fatty acid elongase activity"/>
    <property type="evidence" value="ECO:0000318"/>
    <property type="project" value="GO_Central"/>
</dbReference>
<evidence type="ECO:0000256" key="1">
    <source>
        <dbReference type="ARBA" id="ARBA00004141"/>
    </source>
</evidence>
<dbReference type="GO" id="GO:0005789">
    <property type="term" value="C:endoplasmic reticulum membrane"/>
    <property type="evidence" value="ECO:0000318"/>
    <property type="project" value="GO_Central"/>
</dbReference>
<dbReference type="eggNOG" id="KOG3071">
    <property type="taxonomic scope" value="Eukaryota"/>
</dbReference>
<sequence length="323" mass="37304">MAREAARGLHLGVSTFFYFFLAFILVQLHGLATASLSRGQPRTVMKLTVREVGRELYLVGISQSWGNTWFFLFTSIAAYVIFSLFLHLFLCLLFRNRRPLPLGPIPAVHSLSMVLISLTIFTGILLSAAAEIRETRWFWRRNKTTTFQWLLCFPLGTRPSGRVFFWSYIFYLSRFLHTLRTFFSILRRRRLSFFQLFNHSILIFMSFLWLEFSQSFQVLAILFTTFLYSVVYGYRFWTAIGLPSACFPFVVSCQILLLGCNVLCHVGVLLLHFMKGGCNGIGAWVFNSVLNAAILFLFLNFYVKNRNGVKDTEILDSLKNNDS</sequence>
<evidence type="ECO:0000256" key="5">
    <source>
        <dbReference type="ARBA" id="ARBA00022832"/>
    </source>
</evidence>
<protein>
    <submittedName>
        <fullName evidence="11">GNS1/SUR4 membrane family protein</fullName>
    </submittedName>
</protein>
<organism evidence="11 12">
    <name type="scientific">Solanum tuberosum</name>
    <name type="common">Potato</name>
    <dbReference type="NCBI Taxonomy" id="4113"/>
    <lineage>
        <taxon>Eukaryota</taxon>
        <taxon>Viridiplantae</taxon>
        <taxon>Streptophyta</taxon>
        <taxon>Embryophyta</taxon>
        <taxon>Tracheophyta</taxon>
        <taxon>Spermatophyta</taxon>
        <taxon>Magnoliopsida</taxon>
        <taxon>eudicotyledons</taxon>
        <taxon>Gunneridae</taxon>
        <taxon>Pentapetalae</taxon>
        <taxon>asterids</taxon>
        <taxon>lamiids</taxon>
        <taxon>Solanales</taxon>
        <taxon>Solanaceae</taxon>
        <taxon>Solanoideae</taxon>
        <taxon>Solaneae</taxon>
        <taxon>Solanum</taxon>
    </lineage>
</organism>
<dbReference type="GO" id="GO:0019367">
    <property type="term" value="P:fatty acid elongation, saturated fatty acid"/>
    <property type="evidence" value="ECO:0000318"/>
    <property type="project" value="GO_Central"/>
</dbReference>
<dbReference type="GO" id="GO:0034625">
    <property type="term" value="P:fatty acid elongation, monounsaturated fatty acid"/>
    <property type="evidence" value="ECO:0000318"/>
    <property type="project" value="GO_Central"/>
</dbReference>
<evidence type="ECO:0000313" key="12">
    <source>
        <dbReference type="Proteomes" id="UP000011115"/>
    </source>
</evidence>
<dbReference type="Gramene" id="PGSC0003DMT400026035">
    <property type="protein sequence ID" value="PGSC0003DMT400026035"/>
    <property type="gene ID" value="PGSC0003DMG400010044"/>
</dbReference>
<dbReference type="GO" id="GO:0030148">
    <property type="term" value="P:sphingolipid biosynthetic process"/>
    <property type="evidence" value="ECO:0000318"/>
    <property type="project" value="GO_Central"/>
</dbReference>
<keyword evidence="4 10" id="KW-0812">Transmembrane</keyword>
<reference evidence="12" key="1">
    <citation type="journal article" date="2011" name="Nature">
        <title>Genome sequence and analysis of the tuber crop potato.</title>
        <authorList>
            <consortium name="The Potato Genome Sequencing Consortium"/>
        </authorList>
    </citation>
    <scope>NUCLEOTIDE SEQUENCE [LARGE SCALE GENOMIC DNA]</scope>
    <source>
        <strain evidence="12">cv. DM1-3 516 R44</strain>
    </source>
</reference>